<comment type="caution">
    <text evidence="1">The sequence shown here is derived from an EMBL/GenBank/DDBJ whole genome shotgun (WGS) entry which is preliminary data.</text>
</comment>
<organism evidence="1 2">
    <name type="scientific">Streptomyces gibsoniae</name>
    <dbReference type="NCBI Taxonomy" id="3075529"/>
    <lineage>
        <taxon>Bacteria</taxon>
        <taxon>Bacillati</taxon>
        <taxon>Actinomycetota</taxon>
        <taxon>Actinomycetes</taxon>
        <taxon>Kitasatosporales</taxon>
        <taxon>Streptomycetaceae</taxon>
        <taxon>Streptomyces</taxon>
    </lineage>
</organism>
<accession>A0ABU2U9G7</accession>
<proteinExistence type="predicted"/>
<dbReference type="Proteomes" id="UP001183809">
    <property type="component" value="Unassembled WGS sequence"/>
</dbReference>
<evidence type="ECO:0000313" key="1">
    <source>
        <dbReference type="EMBL" id="MDT0469878.1"/>
    </source>
</evidence>
<gene>
    <name evidence="1" type="ORF">RM764_44305</name>
</gene>
<protein>
    <submittedName>
        <fullName evidence="1">Uncharacterized protein</fullName>
    </submittedName>
</protein>
<keyword evidence="2" id="KW-1185">Reference proteome</keyword>
<reference evidence="2" key="1">
    <citation type="submission" date="2023-07" db="EMBL/GenBank/DDBJ databases">
        <title>30 novel species of actinomycetes from the DSMZ collection.</title>
        <authorList>
            <person name="Nouioui I."/>
        </authorList>
    </citation>
    <scope>NUCLEOTIDE SEQUENCE [LARGE SCALE GENOMIC DNA]</scope>
    <source>
        <strain evidence="2">DSM 41699</strain>
    </source>
</reference>
<evidence type="ECO:0000313" key="2">
    <source>
        <dbReference type="Proteomes" id="UP001183809"/>
    </source>
</evidence>
<name>A0ABU2U9G7_9ACTN</name>
<dbReference type="EMBL" id="JAVREY010000137">
    <property type="protein sequence ID" value="MDT0469878.1"/>
    <property type="molecule type" value="Genomic_DNA"/>
</dbReference>
<dbReference type="RefSeq" id="WP_311701295.1">
    <property type="nucleotide sequence ID" value="NZ_JAVREY010000137.1"/>
</dbReference>
<sequence>MLTLRRPQLSWAKRFAVLIAAIVSVLSVSAVNSPAANAAVYSSCSFSDSSPG</sequence>